<dbReference type="SUPFAM" id="SSF103473">
    <property type="entry name" value="MFS general substrate transporter"/>
    <property type="match status" value="1"/>
</dbReference>
<feature type="transmembrane region" description="Helical" evidence="6">
    <location>
        <begin position="12"/>
        <end position="31"/>
    </location>
</feature>
<dbReference type="EMBL" id="AODF01000014">
    <property type="protein sequence ID" value="EUJ31969.1"/>
    <property type="molecule type" value="Genomic_DNA"/>
</dbReference>
<sequence length="269" mass="29576">MEETKVKAVTLAVFVATFMAAIEGTIVSTAIPTIVSQLNGIELMNWIFSVYLLTSAVTVPIYGKLSDVYGRKIIFVMATLIFILGSILSGFAQNMEQLILFRAIQGIGAGGILPSTMTIIADIYPFEKRARVLGFMGSAWGIAGVFGPLLGGFLVDQLSWHWIFFINVPVGILTIILIWMYLKEDVARQKLPIDYLGASLFTVALLALLFGLQRAGETLNWTEPLVLGLFGIAILLFILFYFAEKRAKDPIMPFVLFKNPVVLMGNLIG</sequence>
<evidence type="ECO:0000256" key="6">
    <source>
        <dbReference type="SAM" id="Phobius"/>
    </source>
</evidence>
<feature type="transmembrane region" description="Helical" evidence="6">
    <location>
        <begin position="99"/>
        <end position="120"/>
    </location>
</feature>
<evidence type="ECO:0000256" key="5">
    <source>
        <dbReference type="ARBA" id="ARBA00023136"/>
    </source>
</evidence>
<keyword evidence="3 6" id="KW-0812">Transmembrane</keyword>
<keyword evidence="4 6" id="KW-1133">Transmembrane helix</keyword>
<name>A0ABP3AZB5_9LIST</name>
<accession>A0ABP3AZB5</accession>
<comment type="subcellular location">
    <subcellularLocation>
        <location evidence="1">Cell membrane</location>
        <topology evidence="1">Multi-pass membrane protein</topology>
    </subcellularLocation>
</comment>
<feature type="domain" description="Major facilitator superfamily (MFS) profile" evidence="7">
    <location>
        <begin position="9"/>
        <end position="269"/>
    </location>
</feature>
<dbReference type="PANTHER" id="PTHR23501">
    <property type="entry name" value="MAJOR FACILITATOR SUPERFAMILY"/>
    <property type="match status" value="1"/>
</dbReference>
<feature type="transmembrane region" description="Helical" evidence="6">
    <location>
        <begin position="160"/>
        <end position="181"/>
    </location>
</feature>
<evidence type="ECO:0000256" key="2">
    <source>
        <dbReference type="ARBA" id="ARBA00022448"/>
    </source>
</evidence>
<dbReference type="Proteomes" id="UP000019249">
    <property type="component" value="Unassembled WGS sequence"/>
</dbReference>
<dbReference type="PRINTS" id="PR01036">
    <property type="entry name" value="TCRTETB"/>
</dbReference>
<dbReference type="InterPro" id="IPR020846">
    <property type="entry name" value="MFS_dom"/>
</dbReference>
<gene>
    <name evidence="8" type="ORF">MFLO_07252</name>
</gene>
<evidence type="ECO:0000256" key="1">
    <source>
        <dbReference type="ARBA" id="ARBA00004651"/>
    </source>
</evidence>
<keyword evidence="5 6" id="KW-0472">Membrane</keyword>
<feature type="transmembrane region" description="Helical" evidence="6">
    <location>
        <begin position="74"/>
        <end position="93"/>
    </location>
</feature>
<protein>
    <submittedName>
        <fullName evidence="8">EmrB/QacA family drug resistance transporter</fullName>
    </submittedName>
</protein>
<feature type="transmembrane region" description="Helical" evidence="6">
    <location>
        <begin position="193"/>
        <end position="212"/>
    </location>
</feature>
<feature type="transmembrane region" description="Helical" evidence="6">
    <location>
        <begin position="224"/>
        <end position="243"/>
    </location>
</feature>
<feature type="transmembrane region" description="Helical" evidence="6">
    <location>
        <begin position="132"/>
        <end position="154"/>
    </location>
</feature>
<comment type="caution">
    <text evidence="8">The sequence shown here is derived from an EMBL/GenBank/DDBJ whole genome shotgun (WGS) entry which is preliminary data.</text>
</comment>
<dbReference type="InterPro" id="IPR011701">
    <property type="entry name" value="MFS"/>
</dbReference>
<evidence type="ECO:0000259" key="7">
    <source>
        <dbReference type="PROSITE" id="PS50850"/>
    </source>
</evidence>
<feature type="transmembrane region" description="Helical" evidence="6">
    <location>
        <begin position="43"/>
        <end position="62"/>
    </location>
</feature>
<evidence type="ECO:0000256" key="4">
    <source>
        <dbReference type="ARBA" id="ARBA00022989"/>
    </source>
</evidence>
<proteinExistence type="predicted"/>
<evidence type="ECO:0000313" key="9">
    <source>
        <dbReference type="Proteomes" id="UP000019249"/>
    </source>
</evidence>
<evidence type="ECO:0000313" key="8">
    <source>
        <dbReference type="EMBL" id="EUJ31969.1"/>
    </source>
</evidence>
<feature type="non-terminal residue" evidence="8">
    <location>
        <position position="269"/>
    </location>
</feature>
<dbReference type="PROSITE" id="PS50850">
    <property type="entry name" value="MFS"/>
    <property type="match status" value="1"/>
</dbReference>
<organism evidence="8 9">
    <name type="scientific">Listeria floridensis FSL S10-1187</name>
    <dbReference type="NCBI Taxonomy" id="1265817"/>
    <lineage>
        <taxon>Bacteria</taxon>
        <taxon>Bacillati</taxon>
        <taxon>Bacillota</taxon>
        <taxon>Bacilli</taxon>
        <taxon>Bacillales</taxon>
        <taxon>Listeriaceae</taxon>
        <taxon>Listeria</taxon>
    </lineage>
</organism>
<dbReference type="Gene3D" id="1.20.1720.10">
    <property type="entry name" value="Multidrug resistance protein D"/>
    <property type="match status" value="1"/>
</dbReference>
<dbReference type="InterPro" id="IPR036259">
    <property type="entry name" value="MFS_trans_sf"/>
</dbReference>
<reference evidence="8 9" key="1">
    <citation type="journal article" date="2014" name="Int. J. Syst. Evol. Microbiol.">
        <title>Listeria floridensis sp. nov., Listeria aquatica sp. nov., Listeria cornellensis sp. nov., Listeria riparia sp. nov. and Listeria grandensis sp. nov., from agricultural and natural environments.</title>
        <authorList>
            <person name="den Bakker H.C."/>
            <person name="Warchocki S."/>
            <person name="Wright E.M."/>
            <person name="Allred A.F."/>
            <person name="Ahlstrom C."/>
            <person name="Manuel C.S."/>
            <person name="Stasiewicz M.J."/>
            <person name="Burrell A."/>
            <person name="Roof S."/>
            <person name="Strawn L."/>
            <person name="Fortes E.D."/>
            <person name="Nightingale K.K."/>
            <person name="Kephart D."/>
            <person name="Wiedmann M."/>
        </authorList>
    </citation>
    <scope>NUCLEOTIDE SEQUENCE [LARGE SCALE GENOMIC DNA]</scope>
    <source>
        <strain evidence="8 9">FSL S10-1187</strain>
    </source>
</reference>
<dbReference type="PANTHER" id="PTHR23501:SF191">
    <property type="entry name" value="VACUOLAR BASIC AMINO ACID TRANSPORTER 4"/>
    <property type="match status" value="1"/>
</dbReference>
<dbReference type="RefSeq" id="WP_036097146.1">
    <property type="nucleotide sequence ID" value="NZ_AODF01000014.1"/>
</dbReference>
<keyword evidence="2" id="KW-0813">Transport</keyword>
<dbReference type="Pfam" id="PF07690">
    <property type="entry name" value="MFS_1"/>
    <property type="match status" value="1"/>
</dbReference>
<evidence type="ECO:0000256" key="3">
    <source>
        <dbReference type="ARBA" id="ARBA00022692"/>
    </source>
</evidence>
<keyword evidence="9" id="KW-1185">Reference proteome</keyword>